<dbReference type="PANTHER" id="PTHR46127:SF1">
    <property type="entry name" value="CILIA- AND FLAGELLA-ASSOCIATED PROTEIN 65"/>
    <property type="match status" value="1"/>
</dbReference>
<dbReference type="Pfam" id="PF19190">
    <property type="entry name" value="BACON_2"/>
    <property type="match status" value="4"/>
</dbReference>
<keyword evidence="1" id="KW-1133">Transmembrane helix</keyword>
<keyword evidence="1" id="KW-0812">Transmembrane</keyword>
<dbReference type="InterPro" id="IPR013783">
    <property type="entry name" value="Ig-like_fold"/>
</dbReference>
<reference evidence="3 4" key="1">
    <citation type="submission" date="2019-10" db="EMBL/GenBank/DDBJ databases">
        <title>Dictyobacter vulcani sp. nov., within the class Ktedonobacteria, isolated from soil of volcanic Mt. Zao.</title>
        <authorList>
            <person name="Zheng Y."/>
            <person name="Wang C.M."/>
            <person name="Sakai Y."/>
            <person name="Abe K."/>
            <person name="Yokota A."/>
            <person name="Yabe S."/>
        </authorList>
    </citation>
    <scope>NUCLEOTIDE SEQUENCE [LARGE SCALE GENOMIC DNA]</scope>
    <source>
        <strain evidence="3 4">W12</strain>
    </source>
</reference>
<comment type="caution">
    <text evidence="3">The sequence shown here is derived from an EMBL/GenBank/DDBJ whole genome shotgun (WGS) entry which is preliminary data.</text>
</comment>
<keyword evidence="4" id="KW-1185">Reference proteome</keyword>
<proteinExistence type="predicted"/>
<protein>
    <recommendedName>
        <fullName evidence="2">MSP domain-containing protein</fullName>
    </recommendedName>
</protein>
<organism evidence="3 4">
    <name type="scientific">Dictyobacter vulcani</name>
    <dbReference type="NCBI Taxonomy" id="2607529"/>
    <lineage>
        <taxon>Bacteria</taxon>
        <taxon>Bacillati</taxon>
        <taxon>Chloroflexota</taxon>
        <taxon>Ktedonobacteria</taxon>
        <taxon>Ktedonobacterales</taxon>
        <taxon>Dictyobacteraceae</taxon>
        <taxon>Dictyobacter</taxon>
    </lineage>
</organism>
<dbReference type="PROSITE" id="PS50202">
    <property type="entry name" value="MSP"/>
    <property type="match status" value="1"/>
</dbReference>
<evidence type="ECO:0000256" key="1">
    <source>
        <dbReference type="SAM" id="Phobius"/>
    </source>
</evidence>
<dbReference type="Proteomes" id="UP000326912">
    <property type="component" value="Unassembled WGS sequence"/>
</dbReference>
<dbReference type="EMBL" id="BKZW01000001">
    <property type="protein sequence ID" value="GER87218.1"/>
    <property type="molecule type" value="Genomic_DNA"/>
</dbReference>
<keyword evidence="1" id="KW-0472">Membrane</keyword>
<dbReference type="PANTHER" id="PTHR46127">
    <property type="entry name" value="CILIA- AND FLAGELLA-ASSOCIATED PROTEIN 65"/>
    <property type="match status" value="1"/>
</dbReference>
<name>A0A5J4KDS3_9CHLR</name>
<evidence type="ECO:0000259" key="2">
    <source>
        <dbReference type="PROSITE" id="PS50202"/>
    </source>
</evidence>
<dbReference type="InterPro" id="IPR052614">
    <property type="entry name" value="CFAP65"/>
</dbReference>
<dbReference type="RefSeq" id="WP_151755242.1">
    <property type="nucleotide sequence ID" value="NZ_BKZW01000001.1"/>
</dbReference>
<feature type="transmembrane region" description="Helical" evidence="1">
    <location>
        <begin position="140"/>
        <end position="163"/>
    </location>
</feature>
<dbReference type="InterPro" id="IPR024361">
    <property type="entry name" value="BACON"/>
</dbReference>
<feature type="domain" description="MSP" evidence="2">
    <location>
        <begin position="586"/>
        <end position="706"/>
    </location>
</feature>
<accession>A0A5J4KDS3</accession>
<dbReference type="Gene3D" id="2.60.40.10">
    <property type="entry name" value="Immunoglobulins"/>
    <property type="match status" value="4"/>
</dbReference>
<gene>
    <name evidence="3" type="ORF">KDW_13800</name>
</gene>
<dbReference type="InterPro" id="IPR000535">
    <property type="entry name" value="MSP_dom"/>
</dbReference>
<sequence>MDTRRCAYCEALQRADAQRCSRCGHDLSAPVPRAVGPKVQIQASTHRAGHTFGLHPEDQPYQSSMLAAQQRPLADAKDALYRGKQVPELIVFPSTQEAPVLKAQRAALLRQQHKTTSAGQVQPRWPVPTQSKPWFSNRTISSLLTISCIFLLLAASIIAFAFIGQRSTIAIAVIQATPATLRANDTFTLAGRGFSFHSKVSFFHDNNQVFLDENHQPLTVQTDEHGNFTFSVQVPVDWNVGQHQINAVDSTRGINAVTQITVQIPPVQKPMLQLSQPECLFPGAAPGIVSSQSIVLSNEGGGKISWSVASDQDWLSTTPASGTFSGSQSVQVTVNRGHLSPQSYSGHLTFTQKGEGGMTVPLHVAMKVTPAPAALDLSVAALNYSASNSQDPGVQYITLHNSGAQAANWSSTLETGDKAAWFTVSPDHGQIAPDASVTIAVKAYSYHLAVGSYQGSIQFAGGSTARVSVSMNVVEAGNLVLSASALNLTAQAGQTASGQTVTLQNSGGLLLNWEGNVSMVDQGKWLQVTPAQGTLVGGAQTTVTVSADARQLHPGSYQGLVTFTSSSGNSRQIAISLVVSAPVTPAINVQPANLSFVVQNGQNPPAQTLSLHNTGNTDLQWSATIAGIDSSILTVTPAKGTLKPGESATLTVGLHVPVAGLKLSSATILINAVAPGSISLQQKVQVTILNKDIPTPTSTASPQKTK</sequence>
<dbReference type="NCBIfam" id="NF012200">
    <property type="entry name" value="choice_anch_D"/>
    <property type="match status" value="1"/>
</dbReference>
<dbReference type="AlphaFoldDB" id="A0A5J4KDS3"/>
<evidence type="ECO:0000313" key="4">
    <source>
        <dbReference type="Proteomes" id="UP000326912"/>
    </source>
</evidence>
<evidence type="ECO:0000313" key="3">
    <source>
        <dbReference type="EMBL" id="GER87218.1"/>
    </source>
</evidence>